<gene>
    <name evidence="2" type="ORF">LCGC14_2272260</name>
</gene>
<name>A0A0F9FRV6_9ZZZZ</name>
<sequence length="143" mass="15358">MRYRLVFFLLAISTISVVLGITGCLGVSGTAGTDVQPLADVQTLTVEHASCKSCHTYSEETGRAALLENASPDELCASCHPGRKAPGEHRVGMLMDRARMNTILPLVDGFVACISCHEPHGLSGLRKLLRQAPERLCASCHLK</sequence>
<dbReference type="EMBL" id="LAZR01031439">
    <property type="protein sequence ID" value="KKL53757.1"/>
    <property type="molecule type" value="Genomic_DNA"/>
</dbReference>
<dbReference type="SUPFAM" id="SSF48695">
    <property type="entry name" value="Multiheme cytochromes"/>
    <property type="match status" value="1"/>
</dbReference>
<feature type="domain" description="Doubled CXXCH motif" evidence="1">
    <location>
        <begin position="112"/>
        <end position="141"/>
    </location>
</feature>
<protein>
    <recommendedName>
        <fullName evidence="1">Doubled CXXCH motif domain-containing protein</fullName>
    </recommendedName>
</protein>
<dbReference type="PROSITE" id="PS51257">
    <property type="entry name" value="PROKAR_LIPOPROTEIN"/>
    <property type="match status" value="1"/>
</dbReference>
<evidence type="ECO:0000259" key="1">
    <source>
        <dbReference type="Pfam" id="PF09699"/>
    </source>
</evidence>
<accession>A0A0F9FRV6</accession>
<dbReference type="Gene3D" id="1.10.1130.10">
    <property type="entry name" value="Flavocytochrome C3, Chain A"/>
    <property type="match status" value="1"/>
</dbReference>
<dbReference type="InterPro" id="IPR010177">
    <property type="entry name" value="Paired_CXXCH_1"/>
</dbReference>
<feature type="domain" description="Doubled CXXCH motif" evidence="1">
    <location>
        <begin position="47"/>
        <end position="83"/>
    </location>
</feature>
<organism evidence="2">
    <name type="scientific">marine sediment metagenome</name>
    <dbReference type="NCBI Taxonomy" id="412755"/>
    <lineage>
        <taxon>unclassified sequences</taxon>
        <taxon>metagenomes</taxon>
        <taxon>ecological metagenomes</taxon>
    </lineage>
</organism>
<proteinExistence type="predicted"/>
<comment type="caution">
    <text evidence="2">The sequence shown here is derived from an EMBL/GenBank/DDBJ whole genome shotgun (WGS) entry which is preliminary data.</text>
</comment>
<dbReference type="Pfam" id="PF09699">
    <property type="entry name" value="Paired_CXXCH_1"/>
    <property type="match status" value="2"/>
</dbReference>
<dbReference type="AlphaFoldDB" id="A0A0F9FRV6"/>
<reference evidence="2" key="1">
    <citation type="journal article" date="2015" name="Nature">
        <title>Complex archaea that bridge the gap between prokaryotes and eukaryotes.</title>
        <authorList>
            <person name="Spang A."/>
            <person name="Saw J.H."/>
            <person name="Jorgensen S.L."/>
            <person name="Zaremba-Niedzwiedzka K."/>
            <person name="Martijn J."/>
            <person name="Lind A.E."/>
            <person name="van Eijk R."/>
            <person name="Schleper C."/>
            <person name="Guy L."/>
            <person name="Ettema T.J."/>
        </authorList>
    </citation>
    <scope>NUCLEOTIDE SEQUENCE</scope>
</reference>
<dbReference type="InterPro" id="IPR036280">
    <property type="entry name" value="Multihaem_cyt_sf"/>
</dbReference>
<dbReference type="NCBIfam" id="TIGR01905">
    <property type="entry name" value="paired_CXXCH_1"/>
    <property type="match status" value="1"/>
</dbReference>
<evidence type="ECO:0000313" key="2">
    <source>
        <dbReference type="EMBL" id="KKL53757.1"/>
    </source>
</evidence>